<reference evidence="3 4" key="1">
    <citation type="submission" date="2020-04" db="EMBL/GenBank/DDBJ databases">
        <title>Description of novel Gluconacetobacter.</title>
        <authorList>
            <person name="Sombolestani A."/>
        </authorList>
    </citation>
    <scope>NUCLEOTIDE SEQUENCE [LARGE SCALE GENOMIC DNA]</scope>
    <source>
        <strain evidence="3 4">LMG 27802</strain>
    </source>
</reference>
<dbReference type="GO" id="GO:0003700">
    <property type="term" value="F:DNA-binding transcription factor activity"/>
    <property type="evidence" value="ECO:0007669"/>
    <property type="project" value="InterPro"/>
</dbReference>
<dbReference type="PANTHER" id="PTHR18964:SF149">
    <property type="entry name" value="BIFUNCTIONAL UDP-N-ACETYLGLUCOSAMINE 2-EPIMERASE_N-ACETYLMANNOSAMINE KINASE"/>
    <property type="match status" value="1"/>
</dbReference>
<organism evidence="3 4">
    <name type="scientific">Gluconacetobacter tumulisoli</name>
    <dbReference type="NCBI Taxonomy" id="1286189"/>
    <lineage>
        <taxon>Bacteria</taxon>
        <taxon>Pseudomonadati</taxon>
        <taxon>Pseudomonadota</taxon>
        <taxon>Alphaproteobacteria</taxon>
        <taxon>Acetobacterales</taxon>
        <taxon>Acetobacteraceae</taxon>
        <taxon>Gluconacetobacter</taxon>
    </lineage>
</organism>
<dbReference type="InterPro" id="IPR036388">
    <property type="entry name" value="WH-like_DNA-bd_sf"/>
</dbReference>
<dbReference type="Pfam" id="PF00480">
    <property type="entry name" value="ROK"/>
    <property type="match status" value="1"/>
</dbReference>
<dbReference type="RefSeq" id="WP_182955346.1">
    <property type="nucleotide sequence ID" value="NZ_JABEQM010000003.1"/>
</dbReference>
<comment type="caution">
    <text evidence="3">The sequence shown here is derived from an EMBL/GenBank/DDBJ whole genome shotgun (WGS) entry which is preliminary data.</text>
</comment>
<feature type="domain" description="HTH marR-type" evidence="2">
    <location>
        <begin position="3"/>
        <end position="48"/>
    </location>
</feature>
<dbReference type="InterPro" id="IPR043129">
    <property type="entry name" value="ATPase_NBD"/>
</dbReference>
<dbReference type="Pfam" id="PF12802">
    <property type="entry name" value="MarR_2"/>
    <property type="match status" value="1"/>
</dbReference>
<name>A0A7W4K5T2_9PROT</name>
<dbReference type="Gene3D" id="3.30.420.40">
    <property type="match status" value="2"/>
</dbReference>
<dbReference type="Gene3D" id="1.10.10.10">
    <property type="entry name" value="Winged helix-like DNA-binding domain superfamily/Winged helix DNA-binding domain"/>
    <property type="match status" value="1"/>
</dbReference>
<sequence length="380" mass="39996">MFTPAQYQILTAISRSGTMSRTDLAGVTGLSKASISMLTKELIGRGILGERELVFGQGRPSVLLGLEANAASFVGISLQADPTILLLTDLHGAPRARMELPRRRGHEQCLTELVEALPTLLSRAGQPVGPISGIGIALPGFVSRDRTTCLYSTALGWSNVDIVGYLATLCDIPAYIENDANALILGEQLFGIMRDCPDFSMIAVGDGIGCAHIVDGRLHRGHNGGAGEISHAPVVLDGGTIGALPCRCGKRGCLETVATLQAIRAAARQAGLPSDIAELAQMAQTGRPEALAILHRAASALGIAIAQLIQMFDPSHVVIMLDTALKGEVFGAMVQQTVEAHVMRRPDGQATLYLRDAQKDGFASGAASLAAQQFLFGLDR</sequence>
<evidence type="ECO:0000259" key="2">
    <source>
        <dbReference type="Pfam" id="PF12802"/>
    </source>
</evidence>
<dbReference type="SUPFAM" id="SSF53067">
    <property type="entry name" value="Actin-like ATPase domain"/>
    <property type="match status" value="1"/>
</dbReference>
<evidence type="ECO:0000313" key="4">
    <source>
        <dbReference type="Proteomes" id="UP000578030"/>
    </source>
</evidence>
<evidence type="ECO:0000313" key="3">
    <source>
        <dbReference type="EMBL" id="MBB2200922.1"/>
    </source>
</evidence>
<dbReference type="Proteomes" id="UP000578030">
    <property type="component" value="Unassembled WGS sequence"/>
</dbReference>
<dbReference type="InterPro" id="IPR000835">
    <property type="entry name" value="HTH_MarR-typ"/>
</dbReference>
<dbReference type="InterPro" id="IPR036390">
    <property type="entry name" value="WH_DNA-bd_sf"/>
</dbReference>
<gene>
    <name evidence="3" type="ORF">HLH28_04905</name>
</gene>
<dbReference type="SUPFAM" id="SSF46785">
    <property type="entry name" value="Winged helix' DNA-binding domain"/>
    <property type="match status" value="1"/>
</dbReference>
<dbReference type="PANTHER" id="PTHR18964">
    <property type="entry name" value="ROK (REPRESSOR, ORF, KINASE) FAMILY"/>
    <property type="match status" value="1"/>
</dbReference>
<dbReference type="EMBL" id="JABEQM010000003">
    <property type="protein sequence ID" value="MBB2200922.1"/>
    <property type="molecule type" value="Genomic_DNA"/>
</dbReference>
<protein>
    <submittedName>
        <fullName evidence="3">ROK family transcriptional regulator</fullName>
    </submittedName>
</protein>
<dbReference type="InterPro" id="IPR000600">
    <property type="entry name" value="ROK"/>
</dbReference>
<evidence type="ECO:0000256" key="1">
    <source>
        <dbReference type="ARBA" id="ARBA00006479"/>
    </source>
</evidence>
<proteinExistence type="inferred from homology"/>
<dbReference type="AlphaFoldDB" id="A0A7W4K5T2"/>
<accession>A0A7W4K5T2</accession>
<keyword evidence="4" id="KW-1185">Reference proteome</keyword>
<comment type="similarity">
    <text evidence="1">Belongs to the ROK (NagC/XylR) family.</text>
</comment>